<comment type="similarity">
    <text evidence="1">Belongs to the RelE toxin family.</text>
</comment>
<dbReference type="InterPro" id="IPR035093">
    <property type="entry name" value="RelE/ParE_toxin_dom_sf"/>
</dbReference>
<evidence type="ECO:0000313" key="3">
    <source>
        <dbReference type="EMBL" id="GAA1798942.1"/>
    </source>
</evidence>
<protein>
    <submittedName>
        <fullName evidence="3">Type II toxin-antitoxin system mRNA interferase RelE</fullName>
    </submittedName>
</protein>
<keyword evidence="4" id="KW-1185">Reference proteome</keyword>
<gene>
    <name evidence="3" type="primary">relE</name>
    <name evidence="3" type="ORF">GCM10009811_23700</name>
</gene>
<dbReference type="EMBL" id="BAAAPO010000037">
    <property type="protein sequence ID" value="GAA1798942.1"/>
    <property type="molecule type" value="Genomic_DNA"/>
</dbReference>
<keyword evidence="2" id="KW-1277">Toxin-antitoxin system</keyword>
<proteinExistence type="inferred from homology"/>
<dbReference type="Gene3D" id="3.30.2310.20">
    <property type="entry name" value="RelE-like"/>
    <property type="match status" value="1"/>
</dbReference>
<evidence type="ECO:0000256" key="2">
    <source>
        <dbReference type="ARBA" id="ARBA00022649"/>
    </source>
</evidence>
<evidence type="ECO:0000256" key="1">
    <source>
        <dbReference type="ARBA" id="ARBA00006226"/>
    </source>
</evidence>
<sequence length="90" mass="10077">MTPYELVLTPPAIRAIQGNLPEPVAAAVIEFVTGALIENPQRVGKPLRGDLAGIRSARRGTYRILYRSNDESQEVVVLHIEHRRDAYGRR</sequence>
<dbReference type="SUPFAM" id="SSF143011">
    <property type="entry name" value="RelE-like"/>
    <property type="match status" value="1"/>
</dbReference>
<reference evidence="4" key="1">
    <citation type="journal article" date="2019" name="Int. J. Syst. Evol. Microbiol.">
        <title>The Global Catalogue of Microorganisms (GCM) 10K type strain sequencing project: providing services to taxonomists for standard genome sequencing and annotation.</title>
        <authorList>
            <consortium name="The Broad Institute Genomics Platform"/>
            <consortium name="The Broad Institute Genome Sequencing Center for Infectious Disease"/>
            <person name="Wu L."/>
            <person name="Ma J."/>
        </authorList>
    </citation>
    <scope>NUCLEOTIDE SEQUENCE [LARGE SCALE GENOMIC DNA]</scope>
    <source>
        <strain evidence="4">JCM 15592</strain>
    </source>
</reference>
<name>A0ABP4Y6F2_9MICO</name>
<dbReference type="PANTHER" id="PTHR35601:SF1">
    <property type="entry name" value="TOXIN RELE"/>
    <property type="match status" value="1"/>
</dbReference>
<dbReference type="Pfam" id="PF05016">
    <property type="entry name" value="ParE_toxin"/>
    <property type="match status" value="1"/>
</dbReference>
<accession>A0ABP4Y6F2</accession>
<comment type="caution">
    <text evidence="3">The sequence shown here is derived from an EMBL/GenBank/DDBJ whole genome shotgun (WGS) entry which is preliminary data.</text>
</comment>
<dbReference type="InterPro" id="IPR007712">
    <property type="entry name" value="RelE/ParE_toxin"/>
</dbReference>
<dbReference type="RefSeq" id="WP_344085467.1">
    <property type="nucleotide sequence ID" value="NZ_BAAAPO010000037.1"/>
</dbReference>
<dbReference type="Proteomes" id="UP001499938">
    <property type="component" value="Unassembled WGS sequence"/>
</dbReference>
<evidence type="ECO:0000313" key="4">
    <source>
        <dbReference type="Proteomes" id="UP001499938"/>
    </source>
</evidence>
<organism evidence="3 4">
    <name type="scientific">Nostocoides veronense</name>
    <dbReference type="NCBI Taxonomy" id="330836"/>
    <lineage>
        <taxon>Bacteria</taxon>
        <taxon>Bacillati</taxon>
        <taxon>Actinomycetota</taxon>
        <taxon>Actinomycetes</taxon>
        <taxon>Micrococcales</taxon>
        <taxon>Intrasporangiaceae</taxon>
        <taxon>Nostocoides</taxon>
    </lineage>
</organism>
<dbReference type="PANTHER" id="PTHR35601">
    <property type="entry name" value="TOXIN RELE"/>
    <property type="match status" value="1"/>
</dbReference>